<evidence type="ECO:0000313" key="1">
    <source>
        <dbReference type="EMBL" id="KAL5103250.1"/>
    </source>
</evidence>
<dbReference type="EMBL" id="JAKROA010000019">
    <property type="protein sequence ID" value="KAL5103250.1"/>
    <property type="molecule type" value="Genomic_DNA"/>
</dbReference>
<keyword evidence="2" id="KW-1185">Reference proteome</keyword>
<protein>
    <submittedName>
        <fullName evidence="1">Uncharacterized protein</fullName>
    </submittedName>
</protein>
<name>A0ABR4Q0T2_9CEST</name>
<organism evidence="1 2">
    <name type="scientific">Taenia crassiceps</name>
    <dbReference type="NCBI Taxonomy" id="6207"/>
    <lineage>
        <taxon>Eukaryota</taxon>
        <taxon>Metazoa</taxon>
        <taxon>Spiralia</taxon>
        <taxon>Lophotrochozoa</taxon>
        <taxon>Platyhelminthes</taxon>
        <taxon>Cestoda</taxon>
        <taxon>Eucestoda</taxon>
        <taxon>Cyclophyllidea</taxon>
        <taxon>Taeniidae</taxon>
        <taxon>Taenia</taxon>
    </lineage>
</organism>
<proteinExistence type="predicted"/>
<accession>A0ABR4Q0T2</accession>
<comment type="caution">
    <text evidence="1">The sequence shown here is derived from an EMBL/GenBank/DDBJ whole genome shotgun (WGS) entry which is preliminary data.</text>
</comment>
<dbReference type="Proteomes" id="UP001651158">
    <property type="component" value="Unassembled WGS sequence"/>
</dbReference>
<sequence length="233" mass="27281">MCSGKRDVAAFVARRDYNYFAFLSDYRFLESLDRDNENREKKIHEFHNIVKKRRKIQSKILDIVRSLKIDYRRSSGLLTRARLNRTHLTCDKPPTVLWTLELRLLDPSVCASQDDEKPWCGSVLRPIHILLHDCSCSSLLSDIWRSKVAELPSAELETLVTPQLATSPNVNMSPYVTNWVLALGKRLPYFYIECLDRRTRCVFKHEIFASSTSLLEVLTRDKRNYSHKGHKYY</sequence>
<gene>
    <name evidence="1" type="ORF">TcWFU_004919</name>
</gene>
<reference evidence="1 2" key="1">
    <citation type="journal article" date="2022" name="Front. Cell. Infect. Microbiol.">
        <title>The Genomes of Two Strains of Taenia crassiceps the Animal Model for the Study of Human Cysticercosis.</title>
        <authorList>
            <person name="Bobes R.J."/>
            <person name="Estrada K."/>
            <person name="Rios-Valencia D.G."/>
            <person name="Calderon-Gallegos A."/>
            <person name="de la Torre P."/>
            <person name="Carrero J.C."/>
            <person name="Sanchez-Flores A."/>
            <person name="Laclette J.P."/>
        </authorList>
    </citation>
    <scope>NUCLEOTIDE SEQUENCE [LARGE SCALE GENOMIC DNA]</scope>
    <source>
        <strain evidence="1">WFUcys</strain>
    </source>
</reference>
<evidence type="ECO:0000313" key="2">
    <source>
        <dbReference type="Proteomes" id="UP001651158"/>
    </source>
</evidence>